<evidence type="ECO:0000256" key="3">
    <source>
        <dbReference type="ARBA" id="ARBA00011918"/>
    </source>
</evidence>
<keyword evidence="6" id="KW-0227">DNA damage</keyword>
<dbReference type="GO" id="GO:0003908">
    <property type="term" value="F:methylated-DNA-[protein]-cysteine S-methyltransferase activity"/>
    <property type="evidence" value="ECO:0007669"/>
    <property type="project" value="UniProtKB-EC"/>
</dbReference>
<dbReference type="InterPro" id="IPR014048">
    <property type="entry name" value="MethylDNA_cys_MeTrfase_DNA-bd"/>
</dbReference>
<feature type="domain" description="Methylguanine DNA methyltransferase ribonuclease-like" evidence="10">
    <location>
        <begin position="10"/>
        <end position="72"/>
    </location>
</feature>
<dbReference type="Pfam" id="PF01035">
    <property type="entry name" value="DNA_binding_1"/>
    <property type="match status" value="1"/>
</dbReference>
<organism evidence="11 12">
    <name type="scientific">Stygiobacter electus</name>
    <dbReference type="NCBI Taxonomy" id="3032292"/>
    <lineage>
        <taxon>Bacteria</taxon>
        <taxon>Pseudomonadati</taxon>
        <taxon>Ignavibacteriota</taxon>
        <taxon>Ignavibacteria</taxon>
        <taxon>Ignavibacteriales</taxon>
        <taxon>Melioribacteraceae</taxon>
        <taxon>Stygiobacter</taxon>
    </lineage>
</organism>
<dbReference type="EC" id="2.1.1.63" evidence="3"/>
<evidence type="ECO:0000256" key="8">
    <source>
        <dbReference type="ARBA" id="ARBA00049348"/>
    </source>
</evidence>
<evidence type="ECO:0000256" key="6">
    <source>
        <dbReference type="ARBA" id="ARBA00022763"/>
    </source>
</evidence>
<dbReference type="Gene3D" id="1.10.10.10">
    <property type="entry name" value="Winged helix-like DNA-binding domain superfamily/Winged helix DNA-binding domain"/>
    <property type="match status" value="1"/>
</dbReference>
<dbReference type="InterPro" id="IPR001497">
    <property type="entry name" value="MethylDNA_cys_MeTrfase_AS"/>
</dbReference>
<dbReference type="Gene3D" id="3.30.160.70">
    <property type="entry name" value="Methylated DNA-protein cysteine methyltransferase domain"/>
    <property type="match status" value="1"/>
</dbReference>
<comment type="catalytic activity">
    <reaction evidence="8">
        <text>a 6-O-methyl-2'-deoxyguanosine in DNA + L-cysteinyl-[protein] = S-methyl-L-cysteinyl-[protein] + a 2'-deoxyguanosine in DNA</text>
        <dbReference type="Rhea" id="RHEA:24000"/>
        <dbReference type="Rhea" id="RHEA-COMP:10131"/>
        <dbReference type="Rhea" id="RHEA-COMP:10132"/>
        <dbReference type="Rhea" id="RHEA-COMP:11367"/>
        <dbReference type="Rhea" id="RHEA-COMP:11368"/>
        <dbReference type="ChEBI" id="CHEBI:29950"/>
        <dbReference type="ChEBI" id="CHEBI:82612"/>
        <dbReference type="ChEBI" id="CHEBI:85445"/>
        <dbReference type="ChEBI" id="CHEBI:85448"/>
        <dbReference type="EC" id="2.1.1.63"/>
    </reaction>
</comment>
<comment type="caution">
    <text evidence="11">The sequence shown here is derived from an EMBL/GenBank/DDBJ whole genome shotgun (WGS) entry which is preliminary data.</text>
</comment>
<dbReference type="CDD" id="cd06445">
    <property type="entry name" value="ATase"/>
    <property type="match status" value="1"/>
</dbReference>
<evidence type="ECO:0000256" key="5">
    <source>
        <dbReference type="ARBA" id="ARBA00022679"/>
    </source>
</evidence>
<comment type="catalytic activity">
    <reaction evidence="1">
        <text>a 4-O-methyl-thymidine in DNA + L-cysteinyl-[protein] = a thymidine in DNA + S-methyl-L-cysteinyl-[protein]</text>
        <dbReference type="Rhea" id="RHEA:53428"/>
        <dbReference type="Rhea" id="RHEA-COMP:10131"/>
        <dbReference type="Rhea" id="RHEA-COMP:10132"/>
        <dbReference type="Rhea" id="RHEA-COMP:13555"/>
        <dbReference type="Rhea" id="RHEA-COMP:13556"/>
        <dbReference type="ChEBI" id="CHEBI:29950"/>
        <dbReference type="ChEBI" id="CHEBI:82612"/>
        <dbReference type="ChEBI" id="CHEBI:137386"/>
        <dbReference type="ChEBI" id="CHEBI:137387"/>
        <dbReference type="EC" id="2.1.1.63"/>
    </reaction>
</comment>
<dbReference type="Proteomes" id="UP001221302">
    <property type="component" value="Unassembled WGS sequence"/>
</dbReference>
<dbReference type="EMBL" id="JARGDL010000001">
    <property type="protein sequence ID" value="MDF1610702.1"/>
    <property type="molecule type" value="Genomic_DNA"/>
</dbReference>
<dbReference type="PANTHER" id="PTHR10815">
    <property type="entry name" value="METHYLATED-DNA--PROTEIN-CYSTEINE METHYLTRANSFERASE"/>
    <property type="match status" value="1"/>
</dbReference>
<dbReference type="InterPro" id="IPR036631">
    <property type="entry name" value="MGMT_N_sf"/>
</dbReference>
<dbReference type="InterPro" id="IPR036217">
    <property type="entry name" value="MethylDNA_cys_MeTrfase_DNAb"/>
</dbReference>
<dbReference type="InterPro" id="IPR008332">
    <property type="entry name" value="MethylG_MeTrfase_N"/>
</dbReference>
<evidence type="ECO:0000313" key="12">
    <source>
        <dbReference type="Proteomes" id="UP001221302"/>
    </source>
</evidence>
<dbReference type="GO" id="GO:0006281">
    <property type="term" value="P:DNA repair"/>
    <property type="evidence" value="ECO:0007669"/>
    <property type="project" value="UniProtKB-KW"/>
</dbReference>
<evidence type="ECO:0000256" key="7">
    <source>
        <dbReference type="ARBA" id="ARBA00023204"/>
    </source>
</evidence>
<evidence type="ECO:0000313" key="11">
    <source>
        <dbReference type="EMBL" id="MDF1610702.1"/>
    </source>
</evidence>
<proteinExistence type="inferred from homology"/>
<dbReference type="NCBIfam" id="TIGR00589">
    <property type="entry name" value="ogt"/>
    <property type="match status" value="1"/>
</dbReference>
<protein>
    <recommendedName>
        <fullName evidence="3">methylated-DNA--[protein]-cysteine S-methyltransferase</fullName>
        <ecNumber evidence="3">2.1.1.63</ecNumber>
    </recommendedName>
</protein>
<dbReference type="Pfam" id="PF02870">
    <property type="entry name" value="Methyltransf_1N"/>
    <property type="match status" value="1"/>
</dbReference>
<feature type="domain" description="Methylated-DNA-[protein]-cysteine S-methyltransferase DNA binding" evidence="9">
    <location>
        <begin position="76"/>
        <end position="154"/>
    </location>
</feature>
<dbReference type="InterPro" id="IPR036388">
    <property type="entry name" value="WH-like_DNA-bd_sf"/>
</dbReference>
<keyword evidence="5 11" id="KW-0808">Transferase</keyword>
<accession>A0AAE3NYZ8</accession>
<comment type="similarity">
    <text evidence="2">Belongs to the MGMT family.</text>
</comment>
<keyword evidence="4 11" id="KW-0489">Methyltransferase</keyword>
<dbReference type="SUPFAM" id="SSF46767">
    <property type="entry name" value="Methylated DNA-protein cysteine methyltransferase, C-terminal domain"/>
    <property type="match status" value="1"/>
</dbReference>
<name>A0AAE3NYZ8_9BACT</name>
<dbReference type="SUPFAM" id="SSF53155">
    <property type="entry name" value="Methylated DNA-protein cysteine methyltransferase domain"/>
    <property type="match status" value="1"/>
</dbReference>
<dbReference type="PROSITE" id="PS00374">
    <property type="entry name" value="MGMT"/>
    <property type="match status" value="1"/>
</dbReference>
<evidence type="ECO:0000259" key="9">
    <source>
        <dbReference type="Pfam" id="PF01035"/>
    </source>
</evidence>
<keyword evidence="12" id="KW-1185">Reference proteome</keyword>
<dbReference type="FunFam" id="1.10.10.10:FF:000214">
    <property type="entry name" value="Methylated-DNA--protein-cysteine methyltransferase"/>
    <property type="match status" value="1"/>
</dbReference>
<dbReference type="RefSeq" id="WP_321534467.1">
    <property type="nucleotide sequence ID" value="NZ_JARGDL010000001.1"/>
</dbReference>
<keyword evidence="7" id="KW-0234">DNA repair</keyword>
<evidence type="ECO:0000256" key="4">
    <source>
        <dbReference type="ARBA" id="ARBA00022603"/>
    </source>
</evidence>
<gene>
    <name evidence="11" type="ORF">P0M35_00945</name>
</gene>
<evidence type="ECO:0000259" key="10">
    <source>
        <dbReference type="Pfam" id="PF02870"/>
    </source>
</evidence>
<dbReference type="GO" id="GO:0032259">
    <property type="term" value="P:methylation"/>
    <property type="evidence" value="ECO:0007669"/>
    <property type="project" value="UniProtKB-KW"/>
</dbReference>
<sequence>MNGFLTEKKYFSNFSSPIGNLIIEANDEYVLSVKFSDNICEQNENDLCKTTKEQLEEYFSGKRKSFELPLKLNGTDFQNYVWLSLQKIQFGSLISYEKFSGMIGSKKKIRAVANANSKNPFVIIIPCHRVIGKNGKLVGYSAGLDKKRWLIDFELSITKGSLTLF</sequence>
<evidence type="ECO:0000256" key="2">
    <source>
        <dbReference type="ARBA" id="ARBA00008711"/>
    </source>
</evidence>
<dbReference type="AlphaFoldDB" id="A0AAE3NYZ8"/>
<evidence type="ECO:0000256" key="1">
    <source>
        <dbReference type="ARBA" id="ARBA00001286"/>
    </source>
</evidence>
<reference evidence="11" key="1">
    <citation type="submission" date="2023-03" db="EMBL/GenBank/DDBJ databases">
        <title>Stygiobacter electus gen. nov., sp. nov., facultatively anaerobic thermotolerant bacterium of the class Ignavibacteria from a well of Yessentuki mineral water deposit.</title>
        <authorList>
            <person name="Podosokorskaya O.A."/>
            <person name="Elcheninov A.G."/>
            <person name="Petrova N.F."/>
            <person name="Zavarzina D.G."/>
            <person name="Kublanov I.V."/>
            <person name="Merkel A.Y."/>
        </authorList>
    </citation>
    <scope>NUCLEOTIDE SEQUENCE</scope>
    <source>
        <strain evidence="11">09-Me</strain>
    </source>
</reference>
<dbReference type="PANTHER" id="PTHR10815:SF13">
    <property type="entry name" value="METHYLATED-DNA--PROTEIN-CYSTEINE METHYLTRANSFERASE"/>
    <property type="match status" value="1"/>
</dbReference>